<keyword evidence="7" id="KW-1185">Reference proteome</keyword>
<evidence type="ECO:0000259" key="5">
    <source>
        <dbReference type="PROSITE" id="PS50075"/>
    </source>
</evidence>
<dbReference type="SMART" id="SM01294">
    <property type="entry name" value="PKS_PP_betabranch"/>
    <property type="match status" value="1"/>
</dbReference>
<name>R1HKM8_9PSEU</name>
<comment type="caution">
    <text evidence="6">The sequence shown here is derived from an EMBL/GenBank/DDBJ whole genome shotgun (WGS) entry which is preliminary data.</text>
</comment>
<sequence length="183" mass="19107">PRPLLADLPAVRAALAEPEPAPTGFASLPAGERPKALLTLVLDQVAGVLGHASAATVGPERAFKELGFDSLMAVELRNRLAAGTGLSLPASLAFDHPTAADLAEELDRRFGGGAATGVRLLDELDRLEAAFETVTEADLASEEITARLRGVLARWTELAGGTDLGGASDDELFDFIDSTFRTS</sequence>
<proteinExistence type="predicted"/>
<dbReference type="SUPFAM" id="SSF47336">
    <property type="entry name" value="ACP-like"/>
    <property type="match status" value="1"/>
</dbReference>
<dbReference type="FunFam" id="1.10.1200.10:FF:000007">
    <property type="entry name" value="Probable polyketide synthase pks17"/>
    <property type="match status" value="1"/>
</dbReference>
<evidence type="ECO:0000313" key="6">
    <source>
        <dbReference type="EMBL" id="EOD64130.1"/>
    </source>
</evidence>
<feature type="non-terminal residue" evidence="6">
    <location>
        <position position="1"/>
    </location>
</feature>
<dbReference type="EMBL" id="AOUO01000554">
    <property type="protein sequence ID" value="EOD64130.1"/>
    <property type="molecule type" value="Genomic_DNA"/>
</dbReference>
<keyword evidence="1" id="KW-0596">Phosphopantetheine</keyword>
<gene>
    <name evidence="6" type="ORF">H480_33420</name>
</gene>
<keyword evidence="3" id="KW-0808">Transferase</keyword>
<dbReference type="InterPro" id="IPR050091">
    <property type="entry name" value="PKS_NRPS_Biosynth_Enz"/>
</dbReference>
<dbReference type="PROSITE" id="PS50075">
    <property type="entry name" value="CARRIER"/>
    <property type="match status" value="1"/>
</dbReference>
<feature type="domain" description="Carrier" evidence="5">
    <location>
        <begin position="35"/>
        <end position="110"/>
    </location>
</feature>
<keyword evidence="2" id="KW-0597">Phosphoprotein</keyword>
<dbReference type="GO" id="GO:0004312">
    <property type="term" value="F:fatty acid synthase activity"/>
    <property type="evidence" value="ECO:0007669"/>
    <property type="project" value="TreeGrafter"/>
</dbReference>
<dbReference type="GO" id="GO:0006633">
    <property type="term" value="P:fatty acid biosynthetic process"/>
    <property type="evidence" value="ECO:0007669"/>
    <property type="project" value="TreeGrafter"/>
</dbReference>
<dbReference type="PANTHER" id="PTHR43775">
    <property type="entry name" value="FATTY ACID SYNTHASE"/>
    <property type="match status" value="1"/>
</dbReference>
<keyword evidence="4" id="KW-0677">Repeat</keyword>
<dbReference type="GO" id="GO:0031177">
    <property type="term" value="F:phosphopantetheine binding"/>
    <property type="evidence" value="ECO:0007669"/>
    <property type="project" value="InterPro"/>
</dbReference>
<evidence type="ECO:0000256" key="4">
    <source>
        <dbReference type="ARBA" id="ARBA00022737"/>
    </source>
</evidence>
<dbReference type="Pfam" id="PF00550">
    <property type="entry name" value="PP-binding"/>
    <property type="match status" value="1"/>
</dbReference>
<dbReference type="InterPro" id="IPR036736">
    <property type="entry name" value="ACP-like_sf"/>
</dbReference>
<organism evidence="6 7">
    <name type="scientific">Amycolatopsis vancoresmycina DSM 44592</name>
    <dbReference type="NCBI Taxonomy" id="1292037"/>
    <lineage>
        <taxon>Bacteria</taxon>
        <taxon>Bacillati</taxon>
        <taxon>Actinomycetota</taxon>
        <taxon>Actinomycetes</taxon>
        <taxon>Pseudonocardiales</taxon>
        <taxon>Pseudonocardiaceae</taxon>
        <taxon>Amycolatopsis</taxon>
    </lineage>
</organism>
<dbReference type="Gene3D" id="1.10.1200.10">
    <property type="entry name" value="ACP-like"/>
    <property type="match status" value="1"/>
</dbReference>
<evidence type="ECO:0000256" key="1">
    <source>
        <dbReference type="ARBA" id="ARBA00022450"/>
    </source>
</evidence>
<evidence type="ECO:0000256" key="2">
    <source>
        <dbReference type="ARBA" id="ARBA00022553"/>
    </source>
</evidence>
<dbReference type="InterPro" id="IPR006162">
    <property type="entry name" value="Ppantetheine_attach_site"/>
</dbReference>
<dbReference type="Proteomes" id="UP000014139">
    <property type="component" value="Unassembled WGS sequence"/>
</dbReference>
<evidence type="ECO:0000256" key="3">
    <source>
        <dbReference type="ARBA" id="ARBA00022679"/>
    </source>
</evidence>
<accession>R1HKM8</accession>
<protein>
    <submittedName>
        <fullName evidence="6">Beta-ketoacyl synthase</fullName>
    </submittedName>
</protein>
<dbReference type="AlphaFoldDB" id="R1HKM8"/>
<evidence type="ECO:0000313" key="7">
    <source>
        <dbReference type="Proteomes" id="UP000014139"/>
    </source>
</evidence>
<dbReference type="OrthoDB" id="9778690at2"/>
<dbReference type="PROSITE" id="PS00012">
    <property type="entry name" value="PHOSPHOPANTETHEINE"/>
    <property type="match status" value="1"/>
</dbReference>
<dbReference type="InterPro" id="IPR020806">
    <property type="entry name" value="PKS_PP-bd"/>
</dbReference>
<dbReference type="SMART" id="SM00823">
    <property type="entry name" value="PKS_PP"/>
    <property type="match status" value="1"/>
</dbReference>
<dbReference type="RefSeq" id="WP_004559077.1">
    <property type="nucleotide sequence ID" value="NZ_AOUO01000554.1"/>
</dbReference>
<dbReference type="PANTHER" id="PTHR43775:SF51">
    <property type="entry name" value="INACTIVE PHENOLPHTHIOCEROL SYNTHESIS POLYKETIDE SYNTHASE TYPE I PKS1-RELATED"/>
    <property type="match status" value="1"/>
</dbReference>
<dbReference type="PATRIC" id="fig|1292037.4.peg.6272"/>
<dbReference type="InterPro" id="IPR009081">
    <property type="entry name" value="PP-bd_ACP"/>
</dbReference>
<reference evidence="6 7" key="1">
    <citation type="submission" date="2013-02" db="EMBL/GenBank/DDBJ databases">
        <title>Draft genome sequence of Amycolatopsis vancoresmycina strain DSM 44592T.</title>
        <authorList>
            <person name="Kumar S."/>
            <person name="Kaur N."/>
            <person name="Kaur C."/>
            <person name="Raghava G.P.S."/>
            <person name="Mayilraj S."/>
        </authorList>
    </citation>
    <scope>NUCLEOTIDE SEQUENCE [LARGE SCALE GENOMIC DNA]</scope>
    <source>
        <strain evidence="6 7">DSM 44592</strain>
    </source>
</reference>